<dbReference type="Proteomes" id="UP001364617">
    <property type="component" value="Unassembled WGS sequence"/>
</dbReference>
<accession>A0AAN9CZZ1</accession>
<proteinExistence type="predicted"/>
<evidence type="ECO:0000313" key="3">
    <source>
        <dbReference type="Proteomes" id="UP001364617"/>
    </source>
</evidence>
<name>A0AAN9CZZ1_9TELE</name>
<comment type="caution">
    <text evidence="2">The sequence shown here is derived from an EMBL/GenBank/DDBJ whole genome shotgun (WGS) entry which is preliminary data.</text>
</comment>
<organism evidence="2 3">
    <name type="scientific">Phoxinus phoxinus</name>
    <name type="common">Eurasian minnow</name>
    <dbReference type="NCBI Taxonomy" id="58324"/>
    <lineage>
        <taxon>Eukaryota</taxon>
        <taxon>Metazoa</taxon>
        <taxon>Chordata</taxon>
        <taxon>Craniata</taxon>
        <taxon>Vertebrata</taxon>
        <taxon>Euteleostomi</taxon>
        <taxon>Actinopterygii</taxon>
        <taxon>Neopterygii</taxon>
        <taxon>Teleostei</taxon>
        <taxon>Ostariophysi</taxon>
        <taxon>Cypriniformes</taxon>
        <taxon>Leuciscidae</taxon>
        <taxon>Phoxininae</taxon>
        <taxon>Phoxinus</taxon>
    </lineage>
</organism>
<feature type="region of interest" description="Disordered" evidence="1">
    <location>
        <begin position="1"/>
        <end position="26"/>
    </location>
</feature>
<keyword evidence="3" id="KW-1185">Reference proteome</keyword>
<gene>
    <name evidence="2" type="ORF">R3I93_010380</name>
</gene>
<evidence type="ECO:0000313" key="2">
    <source>
        <dbReference type="EMBL" id="KAK7155713.1"/>
    </source>
</evidence>
<evidence type="ECO:0000256" key="1">
    <source>
        <dbReference type="SAM" id="MobiDB-lite"/>
    </source>
</evidence>
<dbReference type="AlphaFoldDB" id="A0AAN9CZZ1"/>
<sequence length="96" mass="11035">MDVHQQHFHKQPFAVDTRRAHKSSPRDTDVKVCEALVTAPRRTVGQVCIRTSARSRKDTHHLFIFYHVAVGLQAKEQTRLASVGDWYTASWEINHA</sequence>
<reference evidence="2 3" key="1">
    <citation type="submission" date="2024-02" db="EMBL/GenBank/DDBJ databases">
        <title>Chromosome-level genome assembly of the Eurasian Minnow (Phoxinus phoxinus).</title>
        <authorList>
            <person name="Oriowo T.O."/>
            <person name="Martin S."/>
            <person name="Stange M."/>
            <person name="Chrysostomakis Y."/>
            <person name="Brown T."/>
            <person name="Winkler S."/>
            <person name="Kukowka S."/>
            <person name="Myers E.W."/>
            <person name="Bohne A."/>
        </authorList>
    </citation>
    <scope>NUCLEOTIDE SEQUENCE [LARGE SCALE GENOMIC DNA]</scope>
    <source>
        <strain evidence="2">ZFMK-TIS-60720</strain>
        <tissue evidence="2">Whole Organism</tissue>
    </source>
</reference>
<dbReference type="EMBL" id="JAYKXH010000010">
    <property type="protein sequence ID" value="KAK7155713.1"/>
    <property type="molecule type" value="Genomic_DNA"/>
</dbReference>
<protein>
    <submittedName>
        <fullName evidence="2">Uncharacterized protein</fullName>
    </submittedName>
</protein>
<feature type="compositionally biased region" description="Basic residues" evidence="1">
    <location>
        <begin position="1"/>
        <end position="10"/>
    </location>
</feature>